<dbReference type="GO" id="GO:0000027">
    <property type="term" value="P:ribosomal large subunit assembly"/>
    <property type="evidence" value="ECO:0007669"/>
    <property type="project" value="InterPro"/>
</dbReference>
<dbReference type="InterPro" id="IPR007109">
    <property type="entry name" value="Brix"/>
</dbReference>
<evidence type="ECO:0000256" key="5">
    <source>
        <dbReference type="SAM" id="MobiDB-lite"/>
    </source>
</evidence>
<protein>
    <recommendedName>
        <fullName evidence="4">Ribosome production factor 2 homolog</fullName>
    </recommendedName>
    <alternativeName>
        <fullName evidence="4">Ribosome biogenesis protein RPF2 homolog</fullName>
    </alternativeName>
</protein>
<dbReference type="PROSITE" id="PS50833">
    <property type="entry name" value="BRIX"/>
    <property type="match status" value="1"/>
</dbReference>
<evidence type="ECO:0000313" key="8">
    <source>
        <dbReference type="Proteomes" id="UP000054107"/>
    </source>
</evidence>
<dbReference type="AlphaFoldDB" id="A0A0B7NL13"/>
<gene>
    <name evidence="7" type="primary">PARPA_10266.1 scaffold 40051</name>
</gene>
<dbReference type="PANTHER" id="PTHR12728">
    <property type="entry name" value="BRIX DOMAIN CONTAINING PROTEIN"/>
    <property type="match status" value="1"/>
</dbReference>
<evidence type="ECO:0000256" key="1">
    <source>
        <dbReference type="ARBA" id="ARBA00004604"/>
    </source>
</evidence>
<keyword evidence="3 4" id="KW-0539">Nucleus</keyword>
<dbReference type="GO" id="GO:0019843">
    <property type="term" value="F:rRNA binding"/>
    <property type="evidence" value="ECO:0007669"/>
    <property type="project" value="UniProtKB-UniRule"/>
</dbReference>
<sequence length="328" mass="37793">MLVASRDMEINESPTAYYYSIMLRTIKAKNARTKRFLKNREAKVHENPKNTLVVRGSSTSQIVNDALKDLYALKRPNAIYFSKKNEIKPFEDDEKLEFFSQKNDSAHLVVGTHSKKRPHNLTFIRMYNHQLLDMYEFGIENPKSMGSTPGPKCSVGLKPLMIFNGDRFESDEKCKYIKNYFLDFFNGEETDAINLAGLEHVVSLTATPDDRILFRTYTIKMKKSGLKTPRVELEEMGPSYDLKIKRTSVPKQDIWKSAVRVAKEVKPKKAKNIEVDEMGDKYGRIHLGKQEIEKIQTRKMKGLKRGANEKEDAAESPKKRKVDSDDEE</sequence>
<keyword evidence="8" id="KW-1185">Reference proteome</keyword>
<dbReference type="GO" id="GO:0000463">
    <property type="term" value="P:maturation of LSU-rRNA from tricistronic rRNA transcript (SSU-rRNA, 5.8S rRNA, LSU-rRNA)"/>
    <property type="evidence" value="ECO:0007669"/>
    <property type="project" value="TreeGrafter"/>
</dbReference>
<feature type="region of interest" description="Disordered" evidence="5">
    <location>
        <begin position="287"/>
        <end position="328"/>
    </location>
</feature>
<comment type="subcellular location">
    <subcellularLocation>
        <location evidence="1 4">Nucleus</location>
        <location evidence="1 4">Nucleolus</location>
    </subcellularLocation>
</comment>
<evidence type="ECO:0000259" key="6">
    <source>
        <dbReference type="PROSITE" id="PS50833"/>
    </source>
</evidence>
<evidence type="ECO:0000256" key="4">
    <source>
        <dbReference type="RuleBase" id="RU367086"/>
    </source>
</evidence>
<accession>A0A0B7NL13</accession>
<reference evidence="7 8" key="1">
    <citation type="submission" date="2014-09" db="EMBL/GenBank/DDBJ databases">
        <authorList>
            <person name="Ellenberger Sabrina"/>
        </authorList>
    </citation>
    <scope>NUCLEOTIDE SEQUENCE [LARGE SCALE GENOMIC DNA]</scope>
    <source>
        <strain evidence="7 8">CBS 412.66</strain>
    </source>
</reference>
<dbReference type="SMART" id="SM00879">
    <property type="entry name" value="Brix"/>
    <property type="match status" value="1"/>
</dbReference>
<dbReference type="EMBL" id="LN732826">
    <property type="protein sequence ID" value="CEP16012.1"/>
    <property type="molecule type" value="Genomic_DNA"/>
</dbReference>
<feature type="compositionally biased region" description="Basic and acidic residues" evidence="5">
    <location>
        <begin position="306"/>
        <end position="317"/>
    </location>
</feature>
<dbReference type="Pfam" id="PF04427">
    <property type="entry name" value="Brix"/>
    <property type="match status" value="1"/>
</dbReference>
<feature type="domain" description="Brix" evidence="6">
    <location>
        <begin position="49"/>
        <end position="253"/>
    </location>
</feature>
<evidence type="ECO:0000256" key="2">
    <source>
        <dbReference type="ARBA" id="ARBA00010782"/>
    </source>
</evidence>
<evidence type="ECO:0000256" key="3">
    <source>
        <dbReference type="ARBA" id="ARBA00023242"/>
    </source>
</evidence>
<organism evidence="7 8">
    <name type="scientific">Parasitella parasitica</name>
    <dbReference type="NCBI Taxonomy" id="35722"/>
    <lineage>
        <taxon>Eukaryota</taxon>
        <taxon>Fungi</taxon>
        <taxon>Fungi incertae sedis</taxon>
        <taxon>Mucoromycota</taxon>
        <taxon>Mucoromycotina</taxon>
        <taxon>Mucoromycetes</taxon>
        <taxon>Mucorales</taxon>
        <taxon>Mucorineae</taxon>
        <taxon>Mucoraceae</taxon>
        <taxon>Parasitella</taxon>
    </lineage>
</organism>
<name>A0A0B7NL13_9FUNG</name>
<comment type="similarity">
    <text evidence="2 4">Belongs to the RPF2 family.</text>
</comment>
<dbReference type="InterPro" id="IPR039770">
    <property type="entry name" value="Rpf2"/>
</dbReference>
<dbReference type="Proteomes" id="UP000054107">
    <property type="component" value="Unassembled WGS sequence"/>
</dbReference>
<feature type="compositionally biased region" description="Basic and acidic residues" evidence="5">
    <location>
        <begin position="287"/>
        <end position="296"/>
    </location>
</feature>
<dbReference type="OrthoDB" id="407658at2759"/>
<dbReference type="GO" id="GO:0005730">
    <property type="term" value="C:nucleolus"/>
    <property type="evidence" value="ECO:0007669"/>
    <property type="project" value="UniProtKB-SubCell"/>
</dbReference>
<dbReference type="SUPFAM" id="SSF52954">
    <property type="entry name" value="Class II aaRS ABD-related"/>
    <property type="match status" value="1"/>
</dbReference>
<evidence type="ECO:0000313" key="7">
    <source>
        <dbReference type="EMBL" id="CEP16012.1"/>
    </source>
</evidence>
<dbReference type="STRING" id="35722.A0A0B7NL13"/>
<proteinExistence type="inferred from homology"/>
<dbReference type="PANTHER" id="PTHR12728:SF0">
    <property type="entry name" value="RIBOSOME PRODUCTION FACTOR 2 HOMOLOG"/>
    <property type="match status" value="1"/>
</dbReference>